<dbReference type="Pfam" id="PF02475">
    <property type="entry name" value="TRM5-TYW2_MTfase"/>
    <property type="match status" value="1"/>
</dbReference>
<organism evidence="7 8">
    <name type="scientific">Oxyplasma meridianum</name>
    <dbReference type="NCBI Taxonomy" id="3073602"/>
    <lineage>
        <taxon>Archaea</taxon>
        <taxon>Methanobacteriati</taxon>
        <taxon>Thermoplasmatota</taxon>
        <taxon>Thermoplasmata</taxon>
        <taxon>Thermoplasmatales</taxon>
        <taxon>Thermoplasmataceae</taxon>
        <taxon>Oxyplasma</taxon>
    </lineage>
</organism>
<dbReference type="InterPro" id="IPR029063">
    <property type="entry name" value="SAM-dependent_MTases_sf"/>
</dbReference>
<keyword evidence="3" id="KW-0808">Transferase</keyword>
<dbReference type="PROSITE" id="PS51684">
    <property type="entry name" value="SAM_MT_TRM5_TYW2"/>
    <property type="match status" value="1"/>
</dbReference>
<evidence type="ECO:0000256" key="3">
    <source>
        <dbReference type="ARBA" id="ARBA00022679"/>
    </source>
</evidence>
<accession>A0AAX4NEX7</accession>
<evidence type="ECO:0000256" key="1">
    <source>
        <dbReference type="ARBA" id="ARBA00022490"/>
    </source>
</evidence>
<dbReference type="InterPro" id="IPR030382">
    <property type="entry name" value="MeTrfase_TRM5/TYW2"/>
</dbReference>
<dbReference type="SUPFAM" id="SSF53335">
    <property type="entry name" value="S-adenosyl-L-methionine-dependent methyltransferases"/>
    <property type="match status" value="1"/>
</dbReference>
<dbReference type="GeneID" id="95967118"/>
<dbReference type="Gene3D" id="3.40.50.150">
    <property type="entry name" value="Vaccinia Virus protein VP39"/>
    <property type="match status" value="1"/>
</dbReference>
<dbReference type="InterPro" id="IPR056744">
    <property type="entry name" value="TRM5/TYW2-like_N"/>
</dbReference>
<dbReference type="Gene3D" id="3.30.300.110">
    <property type="entry name" value="Met-10+ protein-like domains"/>
    <property type="match status" value="1"/>
</dbReference>
<dbReference type="AlphaFoldDB" id="A0AAX4NEX7"/>
<evidence type="ECO:0000259" key="6">
    <source>
        <dbReference type="PROSITE" id="PS51684"/>
    </source>
</evidence>
<dbReference type="GO" id="GO:0002939">
    <property type="term" value="P:tRNA N1-guanine methylation"/>
    <property type="evidence" value="ECO:0007669"/>
    <property type="project" value="TreeGrafter"/>
</dbReference>
<dbReference type="Pfam" id="PF18093">
    <property type="entry name" value="Trm5_N"/>
    <property type="match status" value="1"/>
</dbReference>
<keyword evidence="2 7" id="KW-0489">Methyltransferase</keyword>
<dbReference type="KEGG" id="omr:OXIME_000393"/>
<feature type="domain" description="SAM-dependent methyltransferase TRM5/TYW2-type" evidence="6">
    <location>
        <begin position="79"/>
        <end position="321"/>
    </location>
</feature>
<evidence type="ECO:0000256" key="2">
    <source>
        <dbReference type="ARBA" id="ARBA00022603"/>
    </source>
</evidence>
<gene>
    <name evidence="7" type="ORF">OXIME_000393</name>
</gene>
<dbReference type="GO" id="GO:0005737">
    <property type="term" value="C:cytoplasm"/>
    <property type="evidence" value="ECO:0007669"/>
    <property type="project" value="TreeGrafter"/>
</dbReference>
<evidence type="ECO:0000313" key="7">
    <source>
        <dbReference type="EMBL" id="WYX99848.1"/>
    </source>
</evidence>
<dbReference type="PANTHER" id="PTHR23245">
    <property type="entry name" value="TRNA METHYLTRANSFERASE"/>
    <property type="match status" value="1"/>
</dbReference>
<evidence type="ECO:0000313" key="8">
    <source>
        <dbReference type="Proteomes" id="UP001451606"/>
    </source>
</evidence>
<evidence type="ECO:0000256" key="5">
    <source>
        <dbReference type="ARBA" id="ARBA00022694"/>
    </source>
</evidence>
<dbReference type="EMBL" id="CP133772">
    <property type="protein sequence ID" value="WYX99848.1"/>
    <property type="molecule type" value="Genomic_DNA"/>
</dbReference>
<reference evidence="7 8" key="1">
    <citation type="submission" date="2023-09" db="EMBL/GenBank/DDBJ databases">
        <authorList>
            <person name="Golyshina O.V."/>
            <person name="Lunev E.A."/>
            <person name="Bargiela R."/>
            <person name="Gaines M.C."/>
            <person name="Daum B."/>
            <person name="Bale N.J."/>
            <person name="Koenen M."/>
            <person name="Sinninghe Damst J.S."/>
            <person name="Yakimov M."/>
            <person name="Golyshin P.N."/>
        </authorList>
    </citation>
    <scope>NUCLEOTIDE SEQUENCE [LARGE SCALE GENOMIC DNA]</scope>
    <source>
        <strain evidence="7 8">M1</strain>
    </source>
</reference>
<sequence length="321" mass="36515">MMDHLSVPKKEAESVLKILRNSNAVNSRFRIITEGDNVLIPINEEVSLSDLNVEYRIVKHEGNPDASKIGRPLKFKGSYDVIGDIAIIKKGDQEDPEVIARKILETKKNVKSVFLDKGVRGEFRTRDLELICGQGNTRTIYRENGLRFVVDVGNAYFSPRLATERYIVAKSALEGERIIDMFAGVGPFSVTIANMKRCEIHAFDSNPAAMDLMKENIGMNKIKGKIFPHLGDASEMILKYSEMDRVIMNLPHTSFSFIEKAYAALRKGGFVNYYEILDSAGLEDRMEKFREIGFEMRNKRIVHGYSKFLNVYSIELFKNLK</sequence>
<dbReference type="CDD" id="cd02440">
    <property type="entry name" value="AdoMet_MTases"/>
    <property type="match status" value="1"/>
</dbReference>
<dbReference type="PANTHER" id="PTHR23245:SF36">
    <property type="entry name" value="TRNA (GUANINE(37)-N1)-METHYLTRANSFERASE"/>
    <property type="match status" value="1"/>
</dbReference>
<dbReference type="RefSeq" id="WP_393971808.1">
    <property type="nucleotide sequence ID" value="NZ_CP133772.1"/>
</dbReference>
<keyword evidence="1" id="KW-0963">Cytoplasm</keyword>
<name>A0AAX4NEX7_9ARCH</name>
<dbReference type="GO" id="GO:0008175">
    <property type="term" value="F:tRNA methyltransferase activity"/>
    <property type="evidence" value="ECO:0007669"/>
    <property type="project" value="TreeGrafter"/>
</dbReference>
<dbReference type="InterPro" id="IPR056743">
    <property type="entry name" value="TRM5-TYW2-like_MTfase"/>
</dbReference>
<protein>
    <submittedName>
        <fullName evidence="7">Class I SAM-dependent methyltransferase family protein</fullName>
    </submittedName>
</protein>
<keyword evidence="5" id="KW-0819">tRNA processing</keyword>
<dbReference type="Pfam" id="PF25133">
    <property type="entry name" value="TYW2_N_2"/>
    <property type="match status" value="1"/>
</dbReference>
<proteinExistence type="predicted"/>
<keyword evidence="4" id="KW-0949">S-adenosyl-L-methionine</keyword>
<dbReference type="Proteomes" id="UP001451606">
    <property type="component" value="Chromosome"/>
</dbReference>
<dbReference type="InterPro" id="IPR040601">
    <property type="entry name" value="Trm5a/b_N"/>
</dbReference>
<evidence type="ECO:0000256" key="4">
    <source>
        <dbReference type="ARBA" id="ARBA00022691"/>
    </source>
</evidence>
<dbReference type="Gene3D" id="3.30.70.2580">
    <property type="match status" value="1"/>
</dbReference>
<keyword evidence="8" id="KW-1185">Reference proteome</keyword>